<gene>
    <name evidence="1" type="ORF">BGZ65_012458</name>
</gene>
<protein>
    <submittedName>
        <fullName evidence="1">Uncharacterized protein</fullName>
    </submittedName>
</protein>
<dbReference type="EMBL" id="JAAAHW010005394">
    <property type="protein sequence ID" value="KAF9968953.1"/>
    <property type="molecule type" value="Genomic_DNA"/>
</dbReference>
<sequence>MLVSCCRVPPQKKYHNEDMLTWAPQVRAIATTMTATTTTSNGRTGDNHNRNRDYIASEALLKRLNRAPRSNLLYTP</sequence>
<evidence type="ECO:0000313" key="2">
    <source>
        <dbReference type="Proteomes" id="UP000749646"/>
    </source>
</evidence>
<proteinExistence type="predicted"/>
<organism evidence="1 2">
    <name type="scientific">Modicella reniformis</name>
    <dbReference type="NCBI Taxonomy" id="1440133"/>
    <lineage>
        <taxon>Eukaryota</taxon>
        <taxon>Fungi</taxon>
        <taxon>Fungi incertae sedis</taxon>
        <taxon>Mucoromycota</taxon>
        <taxon>Mortierellomycotina</taxon>
        <taxon>Mortierellomycetes</taxon>
        <taxon>Mortierellales</taxon>
        <taxon>Mortierellaceae</taxon>
        <taxon>Modicella</taxon>
    </lineage>
</organism>
<dbReference type="AlphaFoldDB" id="A0A9P6JFE2"/>
<dbReference type="Proteomes" id="UP000749646">
    <property type="component" value="Unassembled WGS sequence"/>
</dbReference>
<comment type="caution">
    <text evidence="1">The sequence shown here is derived from an EMBL/GenBank/DDBJ whole genome shotgun (WGS) entry which is preliminary data.</text>
</comment>
<accession>A0A9P6JFE2</accession>
<keyword evidence="2" id="KW-1185">Reference proteome</keyword>
<reference evidence="1" key="1">
    <citation type="journal article" date="2020" name="Fungal Divers.">
        <title>Resolving the Mortierellaceae phylogeny through synthesis of multi-gene phylogenetics and phylogenomics.</title>
        <authorList>
            <person name="Vandepol N."/>
            <person name="Liber J."/>
            <person name="Desiro A."/>
            <person name="Na H."/>
            <person name="Kennedy M."/>
            <person name="Barry K."/>
            <person name="Grigoriev I.V."/>
            <person name="Miller A.N."/>
            <person name="O'Donnell K."/>
            <person name="Stajich J.E."/>
            <person name="Bonito G."/>
        </authorList>
    </citation>
    <scope>NUCLEOTIDE SEQUENCE</scope>
    <source>
        <strain evidence="1">MES-2147</strain>
    </source>
</reference>
<evidence type="ECO:0000313" key="1">
    <source>
        <dbReference type="EMBL" id="KAF9968953.1"/>
    </source>
</evidence>
<name>A0A9P6JFE2_9FUNG</name>